<keyword evidence="8 9" id="KW-0807">Transducer</keyword>
<feature type="transmembrane region" description="Helical" evidence="10">
    <location>
        <begin position="135"/>
        <end position="156"/>
    </location>
</feature>
<evidence type="ECO:0000313" key="12">
    <source>
        <dbReference type="EMBL" id="KAL2725515.1"/>
    </source>
</evidence>
<name>A0ABD2AZX6_VESSQ</name>
<gene>
    <name evidence="12" type="ORF">V1478_008188</name>
</gene>
<organism evidence="12 13">
    <name type="scientific">Vespula squamosa</name>
    <name type="common">Southern yellow jacket</name>
    <name type="synonym">Wasp</name>
    <dbReference type="NCBI Taxonomy" id="30214"/>
    <lineage>
        <taxon>Eukaryota</taxon>
        <taxon>Metazoa</taxon>
        <taxon>Ecdysozoa</taxon>
        <taxon>Arthropoda</taxon>
        <taxon>Hexapoda</taxon>
        <taxon>Insecta</taxon>
        <taxon>Pterygota</taxon>
        <taxon>Neoptera</taxon>
        <taxon>Endopterygota</taxon>
        <taxon>Hymenoptera</taxon>
        <taxon>Apocrita</taxon>
        <taxon>Aculeata</taxon>
        <taxon>Vespoidea</taxon>
        <taxon>Vespidae</taxon>
        <taxon>Vespinae</taxon>
        <taxon>Vespula</taxon>
    </lineage>
</organism>
<reference evidence="12 13" key="1">
    <citation type="journal article" date="2024" name="Ann. Entomol. Soc. Am.">
        <title>Genomic analyses of the southern and eastern yellowjacket wasps (Hymenoptera: Vespidae) reveal evolutionary signatures of social life.</title>
        <authorList>
            <person name="Catto M.A."/>
            <person name="Caine P.B."/>
            <person name="Orr S.E."/>
            <person name="Hunt B.G."/>
            <person name="Goodisman M.A.D."/>
        </authorList>
    </citation>
    <scope>NUCLEOTIDE SEQUENCE [LARGE SCALE GENOMIC DNA]</scope>
    <source>
        <strain evidence="12">233</strain>
        <tissue evidence="12">Head and thorax</tissue>
    </source>
</reference>
<dbReference type="CDD" id="cd14978">
    <property type="entry name" value="7tmA_FMRFamide_R-like"/>
    <property type="match status" value="1"/>
</dbReference>
<keyword evidence="6 10" id="KW-0472">Membrane</keyword>
<dbReference type="SMART" id="SM01381">
    <property type="entry name" value="7TM_GPCR_Srsx"/>
    <property type="match status" value="1"/>
</dbReference>
<dbReference type="PANTHER" id="PTHR24243">
    <property type="entry name" value="G-PROTEIN COUPLED RECEPTOR"/>
    <property type="match status" value="1"/>
</dbReference>
<dbReference type="PROSITE" id="PS50262">
    <property type="entry name" value="G_PROTEIN_RECEP_F1_2"/>
    <property type="match status" value="1"/>
</dbReference>
<evidence type="ECO:0000256" key="3">
    <source>
        <dbReference type="ARBA" id="ARBA00022692"/>
    </source>
</evidence>
<evidence type="ECO:0000256" key="8">
    <source>
        <dbReference type="ARBA" id="ARBA00023224"/>
    </source>
</evidence>
<feature type="transmembrane region" description="Helical" evidence="10">
    <location>
        <begin position="57"/>
        <end position="77"/>
    </location>
</feature>
<dbReference type="PROSITE" id="PS00237">
    <property type="entry name" value="G_PROTEIN_RECEP_F1_1"/>
    <property type="match status" value="1"/>
</dbReference>
<keyword evidence="5 9" id="KW-0297">G-protein coupled receptor</keyword>
<evidence type="ECO:0000256" key="7">
    <source>
        <dbReference type="ARBA" id="ARBA00023170"/>
    </source>
</evidence>
<feature type="transmembrane region" description="Helical" evidence="10">
    <location>
        <begin position="191"/>
        <end position="213"/>
    </location>
</feature>
<evidence type="ECO:0000256" key="5">
    <source>
        <dbReference type="ARBA" id="ARBA00023040"/>
    </source>
</evidence>
<evidence type="ECO:0000313" key="13">
    <source>
        <dbReference type="Proteomes" id="UP001607302"/>
    </source>
</evidence>
<keyword evidence="4 10" id="KW-1133">Transmembrane helix</keyword>
<accession>A0ABD2AZX6</accession>
<protein>
    <submittedName>
        <fullName evidence="12">Thyrotropin-releasing hormone receptor isoform X3</fullName>
    </submittedName>
</protein>
<dbReference type="GO" id="GO:0004930">
    <property type="term" value="F:G protein-coupled receptor activity"/>
    <property type="evidence" value="ECO:0007669"/>
    <property type="project" value="UniProtKB-KW"/>
</dbReference>
<dbReference type="EMBL" id="JAUDFV010000138">
    <property type="protein sequence ID" value="KAL2725515.1"/>
    <property type="molecule type" value="Genomic_DNA"/>
</dbReference>
<proteinExistence type="inferred from homology"/>
<dbReference type="Pfam" id="PF00001">
    <property type="entry name" value="7tm_1"/>
    <property type="match status" value="1"/>
</dbReference>
<dbReference type="GO" id="GO:0016020">
    <property type="term" value="C:membrane"/>
    <property type="evidence" value="ECO:0007669"/>
    <property type="project" value="UniProtKB-SubCell"/>
</dbReference>
<evidence type="ECO:0000256" key="4">
    <source>
        <dbReference type="ARBA" id="ARBA00022989"/>
    </source>
</evidence>
<comment type="caution">
    <text evidence="12">The sequence shown here is derived from an EMBL/GenBank/DDBJ whole genome shotgun (WGS) entry which is preliminary data.</text>
</comment>
<comment type="subcellular location">
    <subcellularLocation>
        <location evidence="1">Membrane</location>
        <topology evidence="1">Multi-pass membrane protein</topology>
    </subcellularLocation>
</comment>
<keyword evidence="13" id="KW-1185">Reference proteome</keyword>
<sequence>MTETKEEGEVPDLTEAILRGVQLYYTPILVYLGSLGNCLSVCVFFGTKLRRSSSSIYLGALAISDTGFLISVFVVWLNMVNIGIFNEQGFCQFFIYLTTLCSFLSVWFVVAFTVERFVAVQYPFHRQSMCTVARAKTVVIGLTVLGIMTCSPTLWFSSPRLKTWNKNNVTECAVAEGWEASATIFNSIDAILTFVVPFTVIVVLNILIARAIYRLAKVRRTLTTESRTPQDQMSCSQNPRNTFAQSKITKMLLIVSTVFLCLNLPAYAIRVHAFLYADNNPARSIELAQQVCNLFFNTNFGINFILYCTTGQNFRSAMIRMFLRRSHRKSDATGRNSNHGNIVSELAGNSTLTSRQKAPVFTKSWKNNHELQIFSKEFKEDVEKNKE</sequence>
<evidence type="ECO:0000256" key="6">
    <source>
        <dbReference type="ARBA" id="ARBA00023136"/>
    </source>
</evidence>
<feature type="transmembrane region" description="Helical" evidence="10">
    <location>
        <begin position="23"/>
        <end position="45"/>
    </location>
</feature>
<evidence type="ECO:0000259" key="11">
    <source>
        <dbReference type="PROSITE" id="PS50262"/>
    </source>
</evidence>
<keyword evidence="3 9" id="KW-0812">Transmembrane</keyword>
<evidence type="ECO:0000256" key="9">
    <source>
        <dbReference type="RuleBase" id="RU000688"/>
    </source>
</evidence>
<feature type="transmembrane region" description="Helical" evidence="10">
    <location>
        <begin position="93"/>
        <end position="114"/>
    </location>
</feature>
<dbReference type="Proteomes" id="UP001607302">
    <property type="component" value="Unassembled WGS sequence"/>
</dbReference>
<feature type="domain" description="G-protein coupled receptors family 1 profile" evidence="11">
    <location>
        <begin position="36"/>
        <end position="307"/>
    </location>
</feature>
<dbReference type="AlphaFoldDB" id="A0ABD2AZX6"/>
<dbReference type="PRINTS" id="PR00237">
    <property type="entry name" value="GPCRRHODOPSN"/>
</dbReference>
<feature type="transmembrane region" description="Helical" evidence="10">
    <location>
        <begin position="304"/>
        <end position="323"/>
    </location>
</feature>
<feature type="transmembrane region" description="Helical" evidence="10">
    <location>
        <begin position="251"/>
        <end position="269"/>
    </location>
</feature>
<dbReference type="InterPro" id="IPR000276">
    <property type="entry name" value="GPCR_Rhodpsn"/>
</dbReference>
<comment type="similarity">
    <text evidence="2 9">Belongs to the G-protein coupled receptor 1 family.</text>
</comment>
<dbReference type="SUPFAM" id="SSF81321">
    <property type="entry name" value="Family A G protein-coupled receptor-like"/>
    <property type="match status" value="1"/>
</dbReference>
<evidence type="ECO:0000256" key="2">
    <source>
        <dbReference type="ARBA" id="ARBA00010663"/>
    </source>
</evidence>
<dbReference type="PANTHER" id="PTHR24243:SF230">
    <property type="entry name" value="G-PROTEIN COUPLED RECEPTORS FAMILY 1 PROFILE DOMAIN-CONTAINING PROTEIN"/>
    <property type="match status" value="1"/>
</dbReference>
<evidence type="ECO:0000256" key="10">
    <source>
        <dbReference type="SAM" id="Phobius"/>
    </source>
</evidence>
<evidence type="ECO:0000256" key="1">
    <source>
        <dbReference type="ARBA" id="ARBA00004141"/>
    </source>
</evidence>
<dbReference type="InterPro" id="IPR017452">
    <property type="entry name" value="GPCR_Rhodpsn_7TM"/>
</dbReference>
<dbReference type="Gene3D" id="1.20.1070.10">
    <property type="entry name" value="Rhodopsin 7-helix transmembrane proteins"/>
    <property type="match status" value="1"/>
</dbReference>
<keyword evidence="7 9" id="KW-0675">Receptor</keyword>